<feature type="region of interest" description="Disordered" evidence="2">
    <location>
        <begin position="584"/>
        <end position="921"/>
    </location>
</feature>
<sequence>MCLCSSQELDGGFVSRATIAMSQTLAANSRASSAGAPSAGPTEEDFDSMIKRLPTSVIRELAFISSQKVPSCVDELLQLLPIAAIKAGVPQILADFNLTPAPDVSKSASAIPPPSNNNNTEVDVASRFLDKLLTDDILISSQPQSNINPSEQTKTPQLNAQERNINSRYHDTNSNAPSAAPSPLYKPPALSGSYHIIQQQDQRLRYEDDRYSHVHANADRNTTTAYYATSSRSGTPPEANLTAPRRAEISHNSNYNAASLLSTHYGAAFPALSSSTTSSANSSPANTPTLYSSRVPDVVDRRDVLESRREIDIRREIIDSRLDSRRDSRNSSRDRDILLSSRERERVMEDSIHKLREQIRLRERDLDEQLVDLRKAEKCYDDSLLQETHCLRAVDDVQAQIAELERKLEDRRKFLKEAQQDVSLRSVRVKDIRGKQSKLQVDVDLLKKDLSTLLDRRDDFDGSFGISSRLRDHGPYSRKSSPPPAYYSDDRSSRGTVTAAERSRTPPDHLLERSISSSGGTRRPPPRDYRDQEIDRYDPRDGPLRTEVYGPEFRNPRNGISTPRESRSRTHTENYMLYPSAHAAAVASPTTDSYIPERDSTTRRPDVRDGAGGRDARDTLKDPSDDDRRNPKPRPPPHTSAGQDIDRYEPYYDKSARPGVAPPVDPPPAGRSSNLAAIDRYEPPPPHKDTYFPPYSVANRDSHGLERPLPPARRDEMLDRPLSNTKGGYHQSNRNQRSNNITRDSEGRKSPVIVERGSNVSSAKSSRNHTPNPTPPRNGAACGNNSKATTPSHQSMPAIEVVERVTSSPNNRNNSNQPAVTVHIQEKASRIDSPNNTSSGSKANGAGVASAFANSSSSIVAPPTRSPIHATTQQVLSSAEQDNQASASSEACANCTDNKRPAETSLDACVKKQRSEGQPTV</sequence>
<dbReference type="VEuPathDB" id="FungiDB:SeMB42_g03266"/>
<evidence type="ECO:0000313" key="3">
    <source>
        <dbReference type="EMBL" id="TPX47601.1"/>
    </source>
</evidence>
<feature type="compositionally biased region" description="Basic and acidic residues" evidence="2">
    <location>
        <begin position="679"/>
        <end position="690"/>
    </location>
</feature>
<feature type="compositionally biased region" description="Polar residues" evidence="2">
    <location>
        <begin position="869"/>
        <end position="891"/>
    </location>
</feature>
<organism evidence="3 4">
    <name type="scientific">Synchytrium endobioticum</name>
    <dbReference type="NCBI Taxonomy" id="286115"/>
    <lineage>
        <taxon>Eukaryota</taxon>
        <taxon>Fungi</taxon>
        <taxon>Fungi incertae sedis</taxon>
        <taxon>Chytridiomycota</taxon>
        <taxon>Chytridiomycota incertae sedis</taxon>
        <taxon>Chytridiomycetes</taxon>
        <taxon>Synchytriales</taxon>
        <taxon>Synchytriaceae</taxon>
        <taxon>Synchytrium</taxon>
    </lineage>
</organism>
<dbReference type="Proteomes" id="UP000317494">
    <property type="component" value="Unassembled WGS sequence"/>
</dbReference>
<feature type="coiled-coil region" evidence="1">
    <location>
        <begin position="356"/>
        <end position="421"/>
    </location>
</feature>
<feature type="compositionally biased region" description="Low complexity" evidence="2">
    <location>
        <begin position="222"/>
        <end position="231"/>
    </location>
</feature>
<feature type="region of interest" description="Disordered" evidence="2">
    <location>
        <begin position="272"/>
        <end position="292"/>
    </location>
</feature>
<evidence type="ECO:0000313" key="4">
    <source>
        <dbReference type="Proteomes" id="UP000317494"/>
    </source>
</evidence>
<accession>A0A507D864</accession>
<feature type="compositionally biased region" description="Basic and acidic residues" evidence="2">
    <location>
        <begin position="501"/>
        <end position="512"/>
    </location>
</feature>
<proteinExistence type="predicted"/>
<feature type="compositionally biased region" description="Low complexity" evidence="2">
    <location>
        <begin position="273"/>
        <end position="289"/>
    </location>
</feature>
<feature type="compositionally biased region" description="Polar residues" evidence="2">
    <location>
        <begin position="168"/>
        <end position="177"/>
    </location>
</feature>
<feature type="compositionally biased region" description="Low complexity" evidence="2">
    <location>
        <begin position="807"/>
        <end position="816"/>
    </location>
</feature>
<gene>
    <name evidence="3" type="ORF">SeMB42_g03266</name>
</gene>
<reference evidence="3 4" key="1">
    <citation type="journal article" date="2019" name="Sci. Rep.">
        <title>Comparative genomics of chytrid fungi reveal insights into the obligate biotrophic and pathogenic lifestyle of Synchytrium endobioticum.</title>
        <authorList>
            <person name="van de Vossenberg B.T.L.H."/>
            <person name="Warris S."/>
            <person name="Nguyen H.D.T."/>
            <person name="van Gent-Pelzer M.P.E."/>
            <person name="Joly D.L."/>
            <person name="van de Geest H.C."/>
            <person name="Bonants P.J.M."/>
            <person name="Smith D.S."/>
            <person name="Levesque C.A."/>
            <person name="van der Lee T.A.J."/>
        </authorList>
    </citation>
    <scope>NUCLEOTIDE SEQUENCE [LARGE SCALE GENOMIC DNA]</scope>
    <source>
        <strain evidence="3 4">MB42</strain>
    </source>
</reference>
<evidence type="ECO:0000256" key="2">
    <source>
        <dbReference type="SAM" id="MobiDB-lite"/>
    </source>
</evidence>
<feature type="compositionally biased region" description="Basic and acidic residues" evidence="2">
    <location>
        <begin position="595"/>
        <end position="630"/>
    </location>
</feature>
<feature type="compositionally biased region" description="Pro residues" evidence="2">
    <location>
        <begin position="660"/>
        <end position="669"/>
    </location>
</feature>
<name>A0A507D864_9FUNG</name>
<feature type="compositionally biased region" description="Basic and acidic residues" evidence="2">
    <location>
        <begin position="644"/>
        <end position="656"/>
    </location>
</feature>
<comment type="caution">
    <text evidence="3">The sequence shown here is derived from an EMBL/GenBank/DDBJ whole genome shotgun (WGS) entry which is preliminary data.</text>
</comment>
<dbReference type="AlphaFoldDB" id="A0A507D864"/>
<feature type="compositionally biased region" description="Polar residues" evidence="2">
    <location>
        <begin position="832"/>
        <end position="842"/>
    </location>
</feature>
<feature type="region of interest" description="Disordered" evidence="2">
    <location>
        <begin position="168"/>
        <end position="190"/>
    </location>
</feature>
<dbReference type="EMBL" id="QEAN01000113">
    <property type="protein sequence ID" value="TPX47601.1"/>
    <property type="molecule type" value="Genomic_DNA"/>
</dbReference>
<feature type="region of interest" description="Disordered" evidence="2">
    <location>
        <begin position="222"/>
        <end position="241"/>
    </location>
</feature>
<evidence type="ECO:0000256" key="1">
    <source>
        <dbReference type="SAM" id="Coils"/>
    </source>
</evidence>
<keyword evidence="1" id="KW-0175">Coiled coil</keyword>
<feature type="compositionally biased region" description="Polar residues" evidence="2">
    <location>
        <begin position="722"/>
        <end position="742"/>
    </location>
</feature>
<feature type="compositionally biased region" description="Basic and acidic residues" evidence="2">
    <location>
        <begin position="700"/>
        <end position="719"/>
    </location>
</feature>
<protein>
    <submittedName>
        <fullName evidence="3">Uncharacterized protein</fullName>
    </submittedName>
</protein>
<feature type="compositionally biased region" description="Polar residues" evidence="2">
    <location>
        <begin position="783"/>
        <end position="795"/>
    </location>
</feature>
<feature type="compositionally biased region" description="Basic and acidic residues" evidence="2">
    <location>
        <begin position="525"/>
        <end position="544"/>
    </location>
</feature>
<keyword evidence="4" id="KW-1185">Reference proteome</keyword>
<feature type="region of interest" description="Disordered" evidence="2">
    <location>
        <begin position="464"/>
        <end position="570"/>
    </location>
</feature>